<dbReference type="InParanoid" id="A0A0Q3PTW6"/>
<evidence type="ECO:0000313" key="2">
    <source>
        <dbReference type="EMBL" id="KQJ92905.1"/>
    </source>
</evidence>
<evidence type="ECO:0000313" key="4">
    <source>
        <dbReference type="Proteomes" id="UP000008810"/>
    </source>
</evidence>
<gene>
    <name evidence="2" type="ORF">BRADI_3g01515v3</name>
</gene>
<sequence>MEQSPAVPLKKIERERDEARRREPWRREARRVLIACARRSARTRRPRPRRRCGTPPYQDGGFGRPFLDSAGRPTPRPTPINRTAVNTNSSLFLQCKQGNCISPPEVSNDEICCLLLGRVWGWSIFYQYILELVKTLCPWNDMLEKSAWSGELVIGFHKQASKSHIIQRKCHLSNWARKLCRLATSSALGW</sequence>
<dbReference type="EMBL" id="CM000882">
    <property type="protein sequence ID" value="KQJ92905.1"/>
    <property type="molecule type" value="Genomic_DNA"/>
</dbReference>
<proteinExistence type="predicted"/>
<reference evidence="2 3" key="1">
    <citation type="journal article" date="2010" name="Nature">
        <title>Genome sequencing and analysis of the model grass Brachypodium distachyon.</title>
        <authorList>
            <consortium name="International Brachypodium Initiative"/>
        </authorList>
    </citation>
    <scope>NUCLEOTIDE SEQUENCE [LARGE SCALE GENOMIC DNA]</scope>
    <source>
        <strain evidence="2 3">Bd21</strain>
    </source>
</reference>
<dbReference type="ExpressionAtlas" id="A0A0Q3PTW6">
    <property type="expression patterns" value="baseline"/>
</dbReference>
<organism evidence="2">
    <name type="scientific">Brachypodium distachyon</name>
    <name type="common">Purple false brome</name>
    <name type="synonym">Trachynia distachya</name>
    <dbReference type="NCBI Taxonomy" id="15368"/>
    <lineage>
        <taxon>Eukaryota</taxon>
        <taxon>Viridiplantae</taxon>
        <taxon>Streptophyta</taxon>
        <taxon>Embryophyta</taxon>
        <taxon>Tracheophyta</taxon>
        <taxon>Spermatophyta</taxon>
        <taxon>Magnoliopsida</taxon>
        <taxon>Liliopsida</taxon>
        <taxon>Poales</taxon>
        <taxon>Poaceae</taxon>
        <taxon>BOP clade</taxon>
        <taxon>Pooideae</taxon>
        <taxon>Stipodae</taxon>
        <taxon>Brachypodieae</taxon>
        <taxon>Brachypodium</taxon>
    </lineage>
</organism>
<reference evidence="2" key="2">
    <citation type="submission" date="2017-06" db="EMBL/GenBank/DDBJ databases">
        <title>WGS assembly of Brachypodium distachyon.</title>
        <authorList>
            <consortium name="The International Brachypodium Initiative"/>
            <person name="Lucas S."/>
            <person name="Harmon-Smith M."/>
            <person name="Lail K."/>
            <person name="Tice H."/>
            <person name="Grimwood J."/>
            <person name="Bruce D."/>
            <person name="Barry K."/>
            <person name="Shu S."/>
            <person name="Lindquist E."/>
            <person name="Wang M."/>
            <person name="Pitluck S."/>
            <person name="Vogel J.P."/>
            <person name="Garvin D.F."/>
            <person name="Mockler T.C."/>
            <person name="Schmutz J."/>
            <person name="Rokhsar D."/>
            <person name="Bevan M.W."/>
        </authorList>
    </citation>
    <scope>NUCLEOTIDE SEQUENCE</scope>
    <source>
        <strain evidence="2">Bd21</strain>
    </source>
</reference>
<evidence type="ECO:0000313" key="3">
    <source>
        <dbReference type="EnsemblPlants" id="KQJ92905"/>
    </source>
</evidence>
<dbReference type="Gramene" id="KQJ92905">
    <property type="protein sequence ID" value="KQJ92905"/>
    <property type="gene ID" value="BRADI_3g01515v3"/>
</dbReference>
<name>A0A0Q3PTW6_BRADI</name>
<protein>
    <submittedName>
        <fullName evidence="2 3">Uncharacterized protein</fullName>
    </submittedName>
</protein>
<keyword evidence="4" id="KW-1185">Reference proteome</keyword>
<feature type="region of interest" description="Disordered" evidence="1">
    <location>
        <begin position="63"/>
        <end position="83"/>
    </location>
</feature>
<dbReference type="AlphaFoldDB" id="A0A0Q3PTW6"/>
<dbReference type="EnsemblPlants" id="KQJ92905">
    <property type="protein sequence ID" value="KQJ92905"/>
    <property type="gene ID" value="BRADI_3g01515v3"/>
</dbReference>
<reference evidence="3" key="3">
    <citation type="submission" date="2018-08" db="UniProtKB">
        <authorList>
            <consortium name="EnsemblPlants"/>
        </authorList>
    </citation>
    <scope>IDENTIFICATION</scope>
    <source>
        <strain evidence="3">cv. Bd21</strain>
    </source>
</reference>
<feature type="compositionally biased region" description="Basic and acidic residues" evidence="1">
    <location>
        <begin position="10"/>
        <end position="24"/>
    </location>
</feature>
<feature type="region of interest" description="Disordered" evidence="1">
    <location>
        <begin position="1"/>
        <end position="24"/>
    </location>
</feature>
<dbReference type="Proteomes" id="UP000008810">
    <property type="component" value="Chromosome 3"/>
</dbReference>
<evidence type="ECO:0000256" key="1">
    <source>
        <dbReference type="SAM" id="MobiDB-lite"/>
    </source>
</evidence>
<accession>A0A0Q3PTW6</accession>